<dbReference type="AlphaFoldDB" id="Q0U6S7"/>
<reference evidence="3" key="1">
    <citation type="journal article" date="2007" name="Plant Cell">
        <title>Dothideomycete-plant interactions illuminated by genome sequencing and EST analysis of the wheat pathogen Stagonospora nodorum.</title>
        <authorList>
            <person name="Hane J.K."/>
            <person name="Lowe R.G."/>
            <person name="Solomon P.S."/>
            <person name="Tan K.C."/>
            <person name="Schoch C.L."/>
            <person name="Spatafora J.W."/>
            <person name="Crous P.W."/>
            <person name="Kodira C."/>
            <person name="Birren B.W."/>
            <person name="Galagan J.E."/>
            <person name="Torriani S.F."/>
            <person name="McDonald B.A."/>
            <person name="Oliver R.P."/>
        </authorList>
    </citation>
    <scope>NUCLEOTIDE SEQUENCE [LARGE SCALE GENOMIC DNA]</scope>
    <source>
        <strain evidence="3">SN15 / ATCC MYA-4574 / FGSC 10173</strain>
    </source>
</reference>
<accession>Q0U6S7</accession>
<proteinExistence type="predicted"/>
<evidence type="ECO:0000313" key="2">
    <source>
        <dbReference type="EMBL" id="EAT79835.1"/>
    </source>
</evidence>
<name>Q0U6S7_PHANO</name>
<protein>
    <recommendedName>
        <fullName evidence="1">F-box domain-containing protein</fullName>
    </recommendedName>
</protein>
<evidence type="ECO:0000259" key="1">
    <source>
        <dbReference type="PROSITE" id="PS50181"/>
    </source>
</evidence>
<dbReference type="EMBL" id="CH445347">
    <property type="protein sequence ID" value="EAT79835.1"/>
    <property type="molecule type" value="Genomic_DNA"/>
</dbReference>
<dbReference type="PROSITE" id="PS50181">
    <property type="entry name" value="FBOX"/>
    <property type="match status" value="1"/>
</dbReference>
<evidence type="ECO:0000313" key="3">
    <source>
        <dbReference type="Proteomes" id="UP000001055"/>
    </source>
</evidence>
<organism evidence="2 3">
    <name type="scientific">Phaeosphaeria nodorum (strain SN15 / ATCC MYA-4574 / FGSC 10173)</name>
    <name type="common">Glume blotch fungus</name>
    <name type="synonym">Parastagonospora nodorum</name>
    <dbReference type="NCBI Taxonomy" id="321614"/>
    <lineage>
        <taxon>Eukaryota</taxon>
        <taxon>Fungi</taxon>
        <taxon>Dikarya</taxon>
        <taxon>Ascomycota</taxon>
        <taxon>Pezizomycotina</taxon>
        <taxon>Dothideomycetes</taxon>
        <taxon>Pleosporomycetidae</taxon>
        <taxon>Pleosporales</taxon>
        <taxon>Pleosporineae</taxon>
        <taxon>Phaeosphaeriaceae</taxon>
        <taxon>Parastagonospora</taxon>
    </lineage>
</organism>
<dbReference type="Proteomes" id="UP000001055">
    <property type="component" value="Unassembled WGS sequence"/>
</dbReference>
<dbReference type="OMA" id="QYSVEKY"/>
<dbReference type="KEGG" id="pno:SNOG_12537"/>
<dbReference type="RefSeq" id="XP_001802758.1">
    <property type="nucleotide sequence ID" value="XM_001802706.1"/>
</dbReference>
<dbReference type="InterPro" id="IPR001810">
    <property type="entry name" value="F-box_dom"/>
</dbReference>
<sequence>MEHIPQEVVEKICTYLPKGSLKAVLTINSNFRFVAERCSGAFEKFTIDGSDFDTFRALFTGHRLMYFRELIFRPSLPDKTAELRLSSIAPWSQKFSRL</sequence>
<dbReference type="GeneID" id="5979667"/>
<dbReference type="InParanoid" id="Q0U6S7"/>
<feature type="domain" description="F-box" evidence="1">
    <location>
        <begin position="1"/>
        <end position="45"/>
    </location>
</feature>
<gene>
    <name evidence="2" type="ORF">SNOG_12537</name>
</gene>